<accession>A0A7K0DBB6</accession>
<evidence type="ECO:0000313" key="2">
    <source>
        <dbReference type="EMBL" id="MQY22899.1"/>
    </source>
</evidence>
<evidence type="ECO:0000313" key="3">
    <source>
        <dbReference type="Proteomes" id="UP000438448"/>
    </source>
</evidence>
<comment type="caution">
    <text evidence="2">The sequence shown here is derived from an EMBL/GenBank/DDBJ whole genome shotgun (WGS) entry which is preliminary data.</text>
</comment>
<keyword evidence="3" id="KW-1185">Reference proteome</keyword>
<dbReference type="AlphaFoldDB" id="A0A7K0DBB6"/>
<sequence length="159" mass="17258">MVADMNPSPDSASMPDGRRGLPLSHPVPGTDCVGMNLAVRPTAINIAIGFCRYTLHRWRWADALTDAERIVHDLTSAFVAAVADSEPNCPTHMAVWLRRPSEHSVVVEVRDSPGNADVIARSGNLISATVEQLSTHCGQHCSAGRTVLWAELTRPARRI</sequence>
<feature type="region of interest" description="Disordered" evidence="1">
    <location>
        <begin position="1"/>
        <end position="25"/>
    </location>
</feature>
<name>A0A7K0DBB6_9NOCA</name>
<evidence type="ECO:0000256" key="1">
    <source>
        <dbReference type="SAM" id="MobiDB-lite"/>
    </source>
</evidence>
<proteinExistence type="predicted"/>
<protein>
    <submittedName>
        <fullName evidence="2">Uncharacterized protein</fullName>
    </submittedName>
</protein>
<organism evidence="2 3">
    <name type="scientific">Nocardia macrotermitis</name>
    <dbReference type="NCBI Taxonomy" id="2585198"/>
    <lineage>
        <taxon>Bacteria</taxon>
        <taxon>Bacillati</taxon>
        <taxon>Actinomycetota</taxon>
        <taxon>Actinomycetes</taxon>
        <taxon>Mycobacteriales</taxon>
        <taxon>Nocardiaceae</taxon>
        <taxon>Nocardia</taxon>
    </lineage>
</organism>
<dbReference type="EMBL" id="WEGK01000016">
    <property type="protein sequence ID" value="MQY22899.1"/>
    <property type="molecule type" value="Genomic_DNA"/>
</dbReference>
<dbReference type="Proteomes" id="UP000438448">
    <property type="component" value="Unassembled WGS sequence"/>
</dbReference>
<gene>
    <name evidence="2" type="ORF">NRB20_60230</name>
</gene>
<reference evidence="2 3" key="1">
    <citation type="submission" date="2019-10" db="EMBL/GenBank/DDBJ databases">
        <title>Nocardia macrotermitis sp. nov. and Nocardia aurantia sp. nov., isolated from the gut of fungus growing-termite Macrotermes natalensis.</title>
        <authorList>
            <person name="Benndorf R."/>
            <person name="Schwitalla J."/>
            <person name="Martin K."/>
            <person name="De Beer W."/>
            <person name="Kaster A.-K."/>
            <person name="Vollmers J."/>
            <person name="Poulsen M."/>
            <person name="Beemelmanns C."/>
        </authorList>
    </citation>
    <scope>NUCLEOTIDE SEQUENCE [LARGE SCALE GENOMIC DNA]</scope>
    <source>
        <strain evidence="2 3">RB20</strain>
    </source>
</reference>